<accession>A0ABU3AE82</accession>
<keyword evidence="2" id="KW-1185">Reference proteome</keyword>
<sequence length="278" mass="32694">MTEKTTSRYKDALSDSESFKKLSIQISLNGLSFFVLDTISQKVVIDDCINFKTETTPYLLKKELKNLLEKHELTTFSFSTVTVIHKNDMFSLVPISLFEPDELPNYLKFNTKLLANDQISFDELKNHEIVSVYVPFTNINNFIFDLYGEFDYTHSSTTLLQSLFNQKIGSKTVCYAHVNKFNFELVVFKQKKLLLFNQFRYKTKEDFLYYILFTYEQLDLDVEHVKLKLFGTIEEDDPLFNICYQYIKKVSVFEPTHKLIDIETIRKHSIDLTILSSF</sequence>
<gene>
    <name evidence="1" type="ORF">RM706_15770</name>
</gene>
<dbReference type="Proteomes" id="UP001255246">
    <property type="component" value="Unassembled WGS sequence"/>
</dbReference>
<dbReference type="RefSeq" id="WP_311353233.1">
    <property type="nucleotide sequence ID" value="NZ_JAVRHR010000006.1"/>
</dbReference>
<dbReference type="Gene3D" id="3.30.420.250">
    <property type="match status" value="1"/>
</dbReference>
<evidence type="ECO:0000313" key="1">
    <source>
        <dbReference type="EMBL" id="MDT0608498.1"/>
    </source>
</evidence>
<proteinExistence type="predicted"/>
<dbReference type="EMBL" id="JAVRHR010000006">
    <property type="protein sequence ID" value="MDT0608498.1"/>
    <property type="molecule type" value="Genomic_DNA"/>
</dbReference>
<protein>
    <submittedName>
        <fullName evidence="1">DUF3822 family protein</fullName>
    </submittedName>
</protein>
<dbReference type="CDD" id="cd24013">
    <property type="entry name" value="ASKHA_ATPase_BT3980-like"/>
    <property type="match status" value="1"/>
</dbReference>
<comment type="caution">
    <text evidence="1">The sequence shown here is derived from an EMBL/GenBank/DDBJ whole genome shotgun (WGS) entry which is preliminary data.</text>
</comment>
<dbReference type="Pfam" id="PF12864">
    <property type="entry name" value="DUF3822"/>
    <property type="match status" value="1"/>
</dbReference>
<dbReference type="InterPro" id="IPR024213">
    <property type="entry name" value="DUF3822"/>
</dbReference>
<dbReference type="Gene3D" id="3.30.420.260">
    <property type="match status" value="1"/>
</dbReference>
<reference evidence="1 2" key="1">
    <citation type="submission" date="2023-09" db="EMBL/GenBank/DDBJ databases">
        <authorList>
            <person name="Rey-Velasco X."/>
        </authorList>
    </citation>
    <scope>NUCLEOTIDE SEQUENCE [LARGE SCALE GENOMIC DNA]</scope>
    <source>
        <strain evidence="1 2">F388</strain>
    </source>
</reference>
<evidence type="ECO:0000313" key="2">
    <source>
        <dbReference type="Proteomes" id="UP001255246"/>
    </source>
</evidence>
<organism evidence="1 2">
    <name type="scientific">Croceitalea rosinachiae</name>
    <dbReference type="NCBI Taxonomy" id="3075596"/>
    <lineage>
        <taxon>Bacteria</taxon>
        <taxon>Pseudomonadati</taxon>
        <taxon>Bacteroidota</taxon>
        <taxon>Flavobacteriia</taxon>
        <taxon>Flavobacteriales</taxon>
        <taxon>Flavobacteriaceae</taxon>
        <taxon>Croceitalea</taxon>
    </lineage>
</organism>
<name>A0ABU3AE82_9FLAO</name>